<evidence type="ECO:0000256" key="1">
    <source>
        <dbReference type="SAM" id="Phobius"/>
    </source>
</evidence>
<dbReference type="Proteomes" id="UP000277582">
    <property type="component" value="Unassembled WGS sequence"/>
</dbReference>
<protein>
    <submittedName>
        <fullName evidence="2">Uncharacterized protein</fullName>
    </submittedName>
</protein>
<feature type="transmembrane region" description="Helical" evidence="1">
    <location>
        <begin position="120"/>
        <end position="142"/>
    </location>
</feature>
<dbReference type="AlphaFoldDB" id="A0A429GGS3"/>
<comment type="caution">
    <text evidence="2">The sequence shown here is derived from an EMBL/GenBank/DDBJ whole genome shotgun (WGS) entry which is preliminary data.</text>
</comment>
<feature type="transmembrane region" description="Helical" evidence="1">
    <location>
        <begin position="154"/>
        <end position="172"/>
    </location>
</feature>
<evidence type="ECO:0000313" key="3">
    <source>
        <dbReference type="Proteomes" id="UP000277582"/>
    </source>
</evidence>
<dbReference type="RefSeq" id="WP_125672088.1">
    <property type="nucleotide sequence ID" value="NZ_RCOS01000129.1"/>
</dbReference>
<gene>
    <name evidence="2" type="ORF">D6D85_11435</name>
</gene>
<keyword evidence="1" id="KW-1133">Transmembrane helix</keyword>
<organism evidence="2 3">
    <name type="scientific">Candidatus Methanodesulfokora washburnensis</name>
    <dbReference type="NCBI Taxonomy" id="2478471"/>
    <lineage>
        <taxon>Archaea</taxon>
        <taxon>Thermoproteota</taxon>
        <taxon>Candidatus Korarchaeia</taxon>
        <taxon>Candidatus Korarchaeia incertae sedis</taxon>
        <taxon>Candidatus Methanodesulfokora</taxon>
    </lineage>
</organism>
<feature type="transmembrane region" description="Helical" evidence="1">
    <location>
        <begin position="22"/>
        <end position="45"/>
    </location>
</feature>
<dbReference type="EMBL" id="RCOS01000129">
    <property type="protein sequence ID" value="RSN73100.1"/>
    <property type="molecule type" value="Genomic_DNA"/>
</dbReference>
<sequence>MSCLGFYVKIAYTTIKENLPRFLMSFFLAFLLPIFLAILIGSILAGNPPSSAYLFRGQDFLTFYFVDPSKLPEYAERNPNSIVKLGLGNDVLVVILIVSIVSAVYSALSKGSRASLGSIFTVQAATAYSCCSFTVLPLFPLLGAEASSILLQDILRYLGEFIAIAFSIYYTISAIRLIRNRFPCRILISSAF</sequence>
<keyword evidence="3" id="KW-1185">Reference proteome</keyword>
<name>A0A429GGS3_9CREN</name>
<reference evidence="2 3" key="1">
    <citation type="submission" date="2018-10" db="EMBL/GenBank/DDBJ databases">
        <title>Co-occurring genomic capacity for anaerobic methane metabolism and dissimilatory sulfite reduction discovered in the Korarchaeota.</title>
        <authorList>
            <person name="Mckay L.J."/>
            <person name="Dlakic M."/>
            <person name="Fields M.W."/>
            <person name="Delmont T.O."/>
            <person name="Eren A.M."/>
            <person name="Jay Z.J."/>
            <person name="Klingelsmith K.B."/>
            <person name="Rusch D.B."/>
            <person name="Inskeep W.P."/>
        </authorList>
    </citation>
    <scope>NUCLEOTIDE SEQUENCE [LARGE SCALE GENOMIC DNA]</scope>
    <source>
        <strain evidence="2 3">MDKW</strain>
    </source>
</reference>
<keyword evidence="1" id="KW-0472">Membrane</keyword>
<proteinExistence type="predicted"/>
<evidence type="ECO:0000313" key="2">
    <source>
        <dbReference type="EMBL" id="RSN73100.1"/>
    </source>
</evidence>
<feature type="transmembrane region" description="Helical" evidence="1">
    <location>
        <begin position="91"/>
        <end position="108"/>
    </location>
</feature>
<accession>A0A429GGS3</accession>
<keyword evidence="1" id="KW-0812">Transmembrane</keyword>